<dbReference type="InterPro" id="IPR004843">
    <property type="entry name" value="Calcineurin-like_PHP"/>
</dbReference>
<name>A0ABM6CLJ5_9HYPH</name>
<dbReference type="Pfam" id="PF19976">
    <property type="entry name" value="GAAD"/>
    <property type="match status" value="1"/>
</dbReference>
<dbReference type="InterPro" id="IPR045533">
    <property type="entry name" value="GAAD"/>
</dbReference>
<geneLocation type="plasmid" evidence="3 4">
    <name>pRphaN771e</name>
</geneLocation>
<organism evidence="3 4">
    <name type="scientific">Rhizobium phaseoli</name>
    <dbReference type="NCBI Taxonomy" id="396"/>
    <lineage>
        <taxon>Bacteria</taxon>
        <taxon>Pseudomonadati</taxon>
        <taxon>Pseudomonadota</taxon>
        <taxon>Alphaproteobacteria</taxon>
        <taxon>Hyphomicrobiales</taxon>
        <taxon>Rhizobiaceae</taxon>
        <taxon>Rhizobium/Agrobacterium group</taxon>
        <taxon>Rhizobium</taxon>
    </lineage>
</organism>
<dbReference type="Proteomes" id="UP000078551">
    <property type="component" value="Plasmid pRphaN771e"/>
</dbReference>
<dbReference type="RefSeq" id="WP_064832840.1">
    <property type="nucleotide sequence ID" value="NZ_CP013546.1"/>
</dbReference>
<dbReference type="Pfam" id="PF00149">
    <property type="entry name" value="Metallophos"/>
    <property type="match status" value="1"/>
</dbReference>
<evidence type="ECO:0000313" key="4">
    <source>
        <dbReference type="Proteomes" id="UP000078551"/>
    </source>
</evidence>
<feature type="domain" description="GTPase-associated adaptor" evidence="2">
    <location>
        <begin position="377"/>
        <end position="436"/>
    </location>
</feature>
<dbReference type="SUPFAM" id="SSF56300">
    <property type="entry name" value="Metallo-dependent phosphatases"/>
    <property type="match status" value="1"/>
</dbReference>
<accession>A0ABM6CLJ5</accession>
<feature type="domain" description="Calcineurin-like phosphoesterase" evidence="1">
    <location>
        <begin position="3"/>
        <end position="245"/>
    </location>
</feature>
<dbReference type="PANTHER" id="PTHR31302:SF0">
    <property type="entry name" value="TRANSMEMBRANE PROTEIN WITH METALLOPHOSPHOESTERASE DOMAIN"/>
    <property type="match status" value="1"/>
</dbReference>
<keyword evidence="3" id="KW-0614">Plasmid</keyword>
<reference evidence="3 4" key="1">
    <citation type="submission" date="2015-11" db="EMBL/GenBank/DDBJ databases">
        <title>The limits of bacterial species coexistence and the symbiotic plasmid transference in sympatric Rhizobium populations.</title>
        <authorList>
            <person name="Perez-Carrascal O.M."/>
            <person name="VanInsberghe D."/>
            <person name="Juarez S."/>
            <person name="Polz M.F."/>
            <person name="Vinuesa P."/>
            <person name="Gonzalez V."/>
        </authorList>
    </citation>
    <scope>NUCLEOTIDE SEQUENCE [LARGE SCALE GENOMIC DNA]</scope>
    <source>
        <strain evidence="3 4">N771</strain>
        <plasmid evidence="3 4">pRphaN771e</plasmid>
    </source>
</reference>
<evidence type="ECO:0000259" key="2">
    <source>
        <dbReference type="Pfam" id="PF19976"/>
    </source>
</evidence>
<dbReference type="Gene3D" id="3.60.21.10">
    <property type="match status" value="1"/>
</dbReference>
<proteinExistence type="predicted"/>
<dbReference type="InterPro" id="IPR029052">
    <property type="entry name" value="Metallo-depent_PP-like"/>
</dbReference>
<keyword evidence="4" id="KW-1185">Reference proteome</keyword>
<sequence length="450" mass="51198">MPLRFVHLSDIHFGQEKHGTGPINDDVRRELLRDCKRMISNGHIIEPATGILLTGDVAYSGKESEFKRAVEWLDELASIIKCDRKQVQVIPGNHDVDLQTLDDQAKLFQGMLRKMSVEDIQAYLNTVADNENHPLMQKLADYRSFAGAYGSDFKSTGQPITIKSYSLEGGKDIRIVGLCSVLISDLSDNLDTMYLGQNQYVVPRSDDHEDIVMVHHPLAWFKDRALAEKYLNGRARVLMSGHEHLPKLTVVRHDNDFEQIHVAAGAVNPPNAGGQHVYTYNWLEFSWSEEHGRKLLNVTVYPRKWNFDRTEFEADYHRTGGAISKTLKLDCGRCDDNLHVTHEVVEGLVPIENVGLELIQIPESNAVPEEVTNVQGYELLRFLFWRYATKEQRQKILADVGLLRLSHNVLPPAFERHAFERASEENKLGAVWEATMQLVPDAEKRPNPFQ</sequence>
<protein>
    <submittedName>
        <fullName evidence="3">Calcineurin-like phosphoesterase domain-containing protein</fullName>
    </submittedName>
</protein>
<dbReference type="InterPro" id="IPR051158">
    <property type="entry name" value="Metallophosphoesterase_sf"/>
</dbReference>
<evidence type="ECO:0000259" key="1">
    <source>
        <dbReference type="Pfam" id="PF00149"/>
    </source>
</evidence>
<evidence type="ECO:0000313" key="3">
    <source>
        <dbReference type="EMBL" id="ANL89225.1"/>
    </source>
</evidence>
<dbReference type="EMBL" id="CP013573">
    <property type="protein sequence ID" value="ANL89225.1"/>
    <property type="molecule type" value="Genomic_DNA"/>
</dbReference>
<gene>
    <name evidence="3" type="ORF">AMC81_PE00982</name>
</gene>
<dbReference type="PANTHER" id="PTHR31302">
    <property type="entry name" value="TRANSMEMBRANE PROTEIN WITH METALLOPHOSPHOESTERASE DOMAIN-RELATED"/>
    <property type="match status" value="1"/>
</dbReference>